<dbReference type="InterPro" id="IPR002182">
    <property type="entry name" value="NB-ARC"/>
</dbReference>
<dbReference type="PRINTS" id="PR00364">
    <property type="entry name" value="DISEASERSIST"/>
</dbReference>
<dbReference type="InterPro" id="IPR058651">
    <property type="entry name" value="HTH_VMAP-M9"/>
</dbReference>
<reference evidence="2 3" key="1">
    <citation type="journal article" date="2020" name="Harmful Algae">
        <title>Molecular and morphological characterization of a novel dihydroanatoxin-a producing Microcoleus species (cyanobacteria) from the Russian River, California, USA.</title>
        <authorList>
            <person name="Conklin K.Y."/>
            <person name="Stancheva R."/>
            <person name="Otten T.G."/>
            <person name="Fadness R."/>
            <person name="Boyer G.L."/>
            <person name="Read B."/>
            <person name="Zhang X."/>
            <person name="Sheath R.G."/>
        </authorList>
    </citation>
    <scope>NUCLEOTIDE SEQUENCE [LARGE SCALE GENOMIC DNA]</scope>
    <source>
        <strain evidence="2 3">PTRS2</strain>
    </source>
</reference>
<feature type="non-terminal residue" evidence="2">
    <location>
        <position position="544"/>
    </location>
</feature>
<name>A0ABU8YVQ2_9CYAN</name>
<dbReference type="InterPro" id="IPR027417">
    <property type="entry name" value="P-loop_NTPase"/>
</dbReference>
<dbReference type="RefSeq" id="WP_340542034.1">
    <property type="nucleotide sequence ID" value="NZ_JBBLXS010000556.1"/>
</dbReference>
<dbReference type="Gene3D" id="3.40.50.300">
    <property type="entry name" value="P-loop containing nucleotide triphosphate hydrolases"/>
    <property type="match status" value="1"/>
</dbReference>
<evidence type="ECO:0000313" key="3">
    <source>
        <dbReference type="Proteomes" id="UP001384579"/>
    </source>
</evidence>
<proteinExistence type="predicted"/>
<dbReference type="SUPFAM" id="SSF52540">
    <property type="entry name" value="P-loop containing nucleoside triphosphate hydrolases"/>
    <property type="match status" value="1"/>
</dbReference>
<dbReference type="Pfam" id="PF00931">
    <property type="entry name" value="NB-ARC"/>
    <property type="match status" value="1"/>
</dbReference>
<dbReference type="Proteomes" id="UP001384579">
    <property type="component" value="Unassembled WGS sequence"/>
</dbReference>
<keyword evidence="3" id="KW-1185">Reference proteome</keyword>
<feature type="domain" description="AAA+ ATPase" evidence="1">
    <location>
        <begin position="137"/>
        <end position="287"/>
    </location>
</feature>
<gene>
    <name evidence="2" type="ORF">WMG39_25915</name>
</gene>
<evidence type="ECO:0000313" key="2">
    <source>
        <dbReference type="EMBL" id="MEK0188251.1"/>
    </source>
</evidence>
<dbReference type="EMBL" id="JBBLXS010000556">
    <property type="protein sequence ID" value="MEK0188251.1"/>
    <property type="molecule type" value="Genomic_DNA"/>
</dbReference>
<dbReference type="SMART" id="SM00382">
    <property type="entry name" value="AAA"/>
    <property type="match status" value="1"/>
</dbReference>
<dbReference type="Pfam" id="PF26355">
    <property type="entry name" value="HTH_VMAP-M9"/>
    <property type="match status" value="1"/>
</dbReference>
<dbReference type="PANTHER" id="PTHR36766">
    <property type="entry name" value="PLANT BROAD-SPECTRUM MILDEW RESISTANCE PROTEIN RPW8"/>
    <property type="match status" value="1"/>
</dbReference>
<organism evidence="2 3">
    <name type="scientific">Microcoleus anatoxicus PTRS2</name>
    <dbReference type="NCBI Taxonomy" id="2705321"/>
    <lineage>
        <taxon>Bacteria</taxon>
        <taxon>Bacillati</taxon>
        <taxon>Cyanobacteriota</taxon>
        <taxon>Cyanophyceae</taxon>
        <taxon>Oscillatoriophycideae</taxon>
        <taxon>Oscillatoriales</taxon>
        <taxon>Microcoleaceae</taxon>
        <taxon>Microcoleus</taxon>
        <taxon>Microcoleus anatoxicus</taxon>
    </lineage>
</organism>
<sequence length="544" mass="62574">MNLEEALKITDDEVFAKRGERLSDLQKAIIEASWDNHAYIKVLEKYKTYDEGYVKNEASALWKRLSDVLGVPVTKKTFRGKLEERSQLHQVPKSEARKQCEQLVATSYQDWGAAPTVSYCYGRTQELDTLKKWIEDKCQLILLLGEGGIGKTTLSIELAKKIQNNFDYIIWRSLEASPPVEKILADAIKFFSNQQETTLPETLEERITRLISYLESSRCLLILDNAESILQSGSHIGQYLEGYQGYGDLLRRISQSSHQSCLVITSRETPEAIESIARQNQNIRSLDLDGLKVEYGREIFTTFGGFSDSEDDWKNVIQNYAGNPFALEVVAKDIRDSSLRGDISRFVKKYLNRGRVKFTKIDNLLERQFERLSSSEKQIMYWMAINYEPVSDEELQEDIILWEAQQELVECLASLKRRSLIKDTESLIENTELGYTQLPVLREHVINRLIDKICQEIKTEQIELLNSYSLCKATSKDYIRETQVRQIITPLRSRLLQELGGKRNVENKLKQIISNYQQQSPQAPGYLGGNILNILSQLNTDLRN</sequence>
<protein>
    <submittedName>
        <fullName evidence="2">NB-ARC domain-containing protein</fullName>
    </submittedName>
</protein>
<dbReference type="InterPro" id="IPR003593">
    <property type="entry name" value="AAA+_ATPase"/>
</dbReference>
<evidence type="ECO:0000259" key="1">
    <source>
        <dbReference type="SMART" id="SM00382"/>
    </source>
</evidence>
<dbReference type="PANTHER" id="PTHR36766:SF30">
    <property type="entry name" value="TIR-NBS TYPE DISEASE RESISTANCE PROTEIN-RELATED"/>
    <property type="match status" value="1"/>
</dbReference>
<accession>A0ABU8YVQ2</accession>
<comment type="caution">
    <text evidence="2">The sequence shown here is derived from an EMBL/GenBank/DDBJ whole genome shotgun (WGS) entry which is preliminary data.</text>
</comment>